<accession>A0A5B7K6Q4</accession>
<sequence>MKVREQSSWISSLRSGTSLRAAGDTPETQ</sequence>
<feature type="region of interest" description="Disordered" evidence="1">
    <location>
        <begin position="1"/>
        <end position="29"/>
    </location>
</feature>
<evidence type="ECO:0000313" key="3">
    <source>
        <dbReference type="Proteomes" id="UP000324222"/>
    </source>
</evidence>
<dbReference type="AlphaFoldDB" id="A0A5B7K6Q4"/>
<evidence type="ECO:0000256" key="1">
    <source>
        <dbReference type="SAM" id="MobiDB-lite"/>
    </source>
</evidence>
<protein>
    <submittedName>
        <fullName evidence="2">Uncharacterized protein</fullName>
    </submittedName>
</protein>
<name>A0A5B7K6Q4_PORTR</name>
<keyword evidence="3" id="KW-1185">Reference proteome</keyword>
<dbReference type="EMBL" id="VSRR010142030">
    <property type="protein sequence ID" value="MPD04631.1"/>
    <property type="molecule type" value="Genomic_DNA"/>
</dbReference>
<evidence type="ECO:0000313" key="2">
    <source>
        <dbReference type="EMBL" id="MPD04631.1"/>
    </source>
</evidence>
<organism evidence="2 3">
    <name type="scientific">Portunus trituberculatus</name>
    <name type="common">Swimming crab</name>
    <name type="synonym">Neptunus trituberculatus</name>
    <dbReference type="NCBI Taxonomy" id="210409"/>
    <lineage>
        <taxon>Eukaryota</taxon>
        <taxon>Metazoa</taxon>
        <taxon>Ecdysozoa</taxon>
        <taxon>Arthropoda</taxon>
        <taxon>Crustacea</taxon>
        <taxon>Multicrustacea</taxon>
        <taxon>Malacostraca</taxon>
        <taxon>Eumalacostraca</taxon>
        <taxon>Eucarida</taxon>
        <taxon>Decapoda</taxon>
        <taxon>Pleocyemata</taxon>
        <taxon>Brachyura</taxon>
        <taxon>Eubrachyura</taxon>
        <taxon>Portunoidea</taxon>
        <taxon>Portunidae</taxon>
        <taxon>Portuninae</taxon>
        <taxon>Portunus</taxon>
    </lineage>
</organism>
<dbReference type="Proteomes" id="UP000324222">
    <property type="component" value="Unassembled WGS sequence"/>
</dbReference>
<gene>
    <name evidence="2" type="ORF">E2C01_100329</name>
</gene>
<comment type="caution">
    <text evidence="2">The sequence shown here is derived from an EMBL/GenBank/DDBJ whole genome shotgun (WGS) entry which is preliminary data.</text>
</comment>
<reference evidence="2 3" key="1">
    <citation type="submission" date="2019-05" db="EMBL/GenBank/DDBJ databases">
        <title>Another draft genome of Portunus trituberculatus and its Hox gene families provides insights of decapod evolution.</title>
        <authorList>
            <person name="Jeong J.-H."/>
            <person name="Song I."/>
            <person name="Kim S."/>
            <person name="Choi T."/>
            <person name="Kim D."/>
            <person name="Ryu S."/>
            <person name="Kim W."/>
        </authorList>
    </citation>
    <scope>NUCLEOTIDE SEQUENCE [LARGE SCALE GENOMIC DNA]</scope>
    <source>
        <tissue evidence="2">Muscle</tissue>
    </source>
</reference>
<feature type="compositionally biased region" description="Polar residues" evidence="1">
    <location>
        <begin position="1"/>
        <end position="18"/>
    </location>
</feature>
<proteinExistence type="predicted"/>